<evidence type="ECO:0000313" key="1">
    <source>
        <dbReference type="EMBL" id="CAF5225273.1"/>
    </source>
</evidence>
<sequence>RSLPMMNGEPSKHRRQPRLCLGDLSSGRAFDNNCWCFESVNGFRRRECTCNVDYNNLKVSVSMFLCTPKK</sequence>
<accession>A0A8S3K8I2</accession>
<name>A0A8S3K8I2_9BILA</name>
<reference evidence="1" key="1">
    <citation type="submission" date="2021-02" db="EMBL/GenBank/DDBJ databases">
        <authorList>
            <person name="Nowell W R."/>
        </authorList>
    </citation>
    <scope>NUCLEOTIDE SEQUENCE</scope>
</reference>
<gene>
    <name evidence="1" type="ORF">GIL414_LOCUS86526</name>
</gene>
<comment type="caution">
    <text evidence="1">The sequence shown here is derived from an EMBL/GenBank/DDBJ whole genome shotgun (WGS) entry which is preliminary data.</text>
</comment>
<dbReference type="EMBL" id="CAJOBJ010375378">
    <property type="protein sequence ID" value="CAF5225273.1"/>
    <property type="molecule type" value="Genomic_DNA"/>
</dbReference>
<organism evidence="1 2">
    <name type="scientific">Rotaria magnacalcarata</name>
    <dbReference type="NCBI Taxonomy" id="392030"/>
    <lineage>
        <taxon>Eukaryota</taxon>
        <taxon>Metazoa</taxon>
        <taxon>Spiralia</taxon>
        <taxon>Gnathifera</taxon>
        <taxon>Rotifera</taxon>
        <taxon>Eurotatoria</taxon>
        <taxon>Bdelloidea</taxon>
        <taxon>Philodinida</taxon>
        <taxon>Philodinidae</taxon>
        <taxon>Rotaria</taxon>
    </lineage>
</organism>
<dbReference type="Proteomes" id="UP000681720">
    <property type="component" value="Unassembled WGS sequence"/>
</dbReference>
<evidence type="ECO:0000313" key="2">
    <source>
        <dbReference type="Proteomes" id="UP000681720"/>
    </source>
</evidence>
<proteinExistence type="predicted"/>
<dbReference type="AlphaFoldDB" id="A0A8S3K8I2"/>
<protein>
    <submittedName>
        <fullName evidence="1">Uncharacterized protein</fullName>
    </submittedName>
</protein>
<feature type="non-terminal residue" evidence="1">
    <location>
        <position position="1"/>
    </location>
</feature>